<reference evidence="1" key="1">
    <citation type="submission" date="2014-09" db="EMBL/GenBank/DDBJ databases">
        <authorList>
            <person name="Magalhaes I.L.F."/>
            <person name="Oliveira U."/>
            <person name="Santos F.R."/>
            <person name="Vidigal T.H.D.A."/>
            <person name="Brescovit A.D."/>
            <person name="Santos A.J."/>
        </authorList>
    </citation>
    <scope>NUCLEOTIDE SEQUENCE</scope>
    <source>
        <tissue evidence="1">Shoot tissue taken approximately 20 cm above the soil surface</tissue>
    </source>
</reference>
<protein>
    <submittedName>
        <fullName evidence="1">Uncharacterized protein</fullName>
    </submittedName>
</protein>
<dbReference type="AlphaFoldDB" id="A0A0A9E5S3"/>
<name>A0A0A9E5S3_ARUDO</name>
<organism evidence="1">
    <name type="scientific">Arundo donax</name>
    <name type="common">Giant reed</name>
    <name type="synonym">Donax arundinaceus</name>
    <dbReference type="NCBI Taxonomy" id="35708"/>
    <lineage>
        <taxon>Eukaryota</taxon>
        <taxon>Viridiplantae</taxon>
        <taxon>Streptophyta</taxon>
        <taxon>Embryophyta</taxon>
        <taxon>Tracheophyta</taxon>
        <taxon>Spermatophyta</taxon>
        <taxon>Magnoliopsida</taxon>
        <taxon>Liliopsida</taxon>
        <taxon>Poales</taxon>
        <taxon>Poaceae</taxon>
        <taxon>PACMAD clade</taxon>
        <taxon>Arundinoideae</taxon>
        <taxon>Arundineae</taxon>
        <taxon>Arundo</taxon>
    </lineage>
</organism>
<proteinExistence type="predicted"/>
<dbReference type="EMBL" id="GBRH01206558">
    <property type="protein sequence ID" value="JAD91337.1"/>
    <property type="molecule type" value="Transcribed_RNA"/>
</dbReference>
<reference evidence="1" key="2">
    <citation type="journal article" date="2015" name="Data Brief">
        <title>Shoot transcriptome of the giant reed, Arundo donax.</title>
        <authorList>
            <person name="Barrero R.A."/>
            <person name="Guerrero F.D."/>
            <person name="Moolhuijzen P."/>
            <person name="Goolsby J.A."/>
            <person name="Tidwell J."/>
            <person name="Bellgard S.E."/>
            <person name="Bellgard M.I."/>
        </authorList>
    </citation>
    <scope>NUCLEOTIDE SEQUENCE</scope>
    <source>
        <tissue evidence="1">Shoot tissue taken approximately 20 cm above the soil surface</tissue>
    </source>
</reference>
<sequence length="37" mass="4039">MIITATSSSASTGLRSLKLQFEVKKENETAIRVPLMS</sequence>
<accession>A0A0A9E5S3</accession>
<evidence type="ECO:0000313" key="1">
    <source>
        <dbReference type="EMBL" id="JAD91337.1"/>
    </source>
</evidence>